<dbReference type="InterPro" id="IPR016186">
    <property type="entry name" value="C-type_lectin-like/link_sf"/>
</dbReference>
<keyword evidence="3" id="KW-0732">Signal</keyword>
<protein>
    <submittedName>
        <fullName evidence="5">Lectin C domain containing protein</fullName>
    </submittedName>
</protein>
<dbReference type="OrthoDB" id="406096at2759"/>
<reference evidence="5" key="1">
    <citation type="submission" date="2014-01" db="EMBL/GenBank/DDBJ databases">
        <authorList>
            <person name="Aslett M."/>
        </authorList>
    </citation>
    <scope>NUCLEOTIDE SEQUENCE</scope>
</reference>
<proteinExistence type="predicted"/>
<feature type="domain" description="C-type lectin" evidence="4">
    <location>
        <begin position="27"/>
        <end position="152"/>
    </location>
</feature>
<dbReference type="Pfam" id="PF00059">
    <property type="entry name" value="Lectin_C"/>
    <property type="match status" value="1"/>
</dbReference>
<reference evidence="5" key="2">
    <citation type="submission" date="2014-03" db="EMBL/GenBank/DDBJ databases">
        <title>The whipworm genome and dual-species transcriptomics of an intimate host-pathogen interaction.</title>
        <authorList>
            <person name="Foth B.J."/>
            <person name="Tsai I.J."/>
            <person name="Reid A.J."/>
            <person name="Bancroft A.J."/>
            <person name="Nichol S."/>
            <person name="Tracey A."/>
            <person name="Holroyd N."/>
            <person name="Cotton J.A."/>
            <person name="Stanley E.J."/>
            <person name="Zarowiecki M."/>
            <person name="Liu J.Z."/>
            <person name="Huckvale T."/>
            <person name="Cooper P.J."/>
            <person name="Grencis R.K."/>
            <person name="Berriman M."/>
        </authorList>
    </citation>
    <scope>NUCLEOTIDE SEQUENCE [LARGE SCALE GENOMIC DNA]</scope>
</reference>
<sequence>MVVISLLLFALSALFQLGTSETPLYMCKDPGWFLHGSRCYRMFYNRKNHANAQNFCKEKGSDLFLPSSVENLHNVTDQMPFMGNAWINLRNEDSNSTNDTITVTVKSLPFRSRGAKARGKKSVKCAAVFRQGEMNRSVQWSPCINPRPFICEKDSLELKPPVVDYVSVNDTAI</sequence>
<name>A0A077Z0K5_TRITR</name>
<dbReference type="AlphaFoldDB" id="A0A077Z0K5"/>
<organism evidence="5 6">
    <name type="scientific">Trichuris trichiura</name>
    <name type="common">Whipworm</name>
    <name type="synonym">Trichocephalus trichiurus</name>
    <dbReference type="NCBI Taxonomy" id="36087"/>
    <lineage>
        <taxon>Eukaryota</taxon>
        <taxon>Metazoa</taxon>
        <taxon>Ecdysozoa</taxon>
        <taxon>Nematoda</taxon>
        <taxon>Enoplea</taxon>
        <taxon>Dorylaimia</taxon>
        <taxon>Trichinellida</taxon>
        <taxon>Trichuridae</taxon>
        <taxon>Trichuris</taxon>
    </lineage>
</organism>
<keyword evidence="2" id="KW-1015">Disulfide bond</keyword>
<dbReference type="STRING" id="36087.A0A077Z0K5"/>
<evidence type="ECO:0000259" key="4">
    <source>
        <dbReference type="SMART" id="SM00034"/>
    </source>
</evidence>
<feature type="signal peptide" evidence="3">
    <location>
        <begin position="1"/>
        <end position="20"/>
    </location>
</feature>
<evidence type="ECO:0000256" key="1">
    <source>
        <dbReference type="ARBA" id="ARBA00022734"/>
    </source>
</evidence>
<dbReference type="InterPro" id="IPR051379">
    <property type="entry name" value="C-type_Lectin_Receptor_IMM"/>
</dbReference>
<dbReference type="CDD" id="cd00037">
    <property type="entry name" value="CLECT"/>
    <property type="match status" value="1"/>
</dbReference>
<dbReference type="SMART" id="SM00034">
    <property type="entry name" value="CLECT"/>
    <property type="match status" value="1"/>
</dbReference>
<keyword evidence="1" id="KW-0430">Lectin</keyword>
<dbReference type="EMBL" id="HG805858">
    <property type="protein sequence ID" value="CDW53534.1"/>
    <property type="molecule type" value="Genomic_DNA"/>
</dbReference>
<evidence type="ECO:0000256" key="3">
    <source>
        <dbReference type="SAM" id="SignalP"/>
    </source>
</evidence>
<dbReference type="Proteomes" id="UP000030665">
    <property type="component" value="Unassembled WGS sequence"/>
</dbReference>
<gene>
    <name evidence="5" type="ORF">TTRE_0000179901</name>
</gene>
<evidence type="ECO:0000313" key="5">
    <source>
        <dbReference type="EMBL" id="CDW53534.1"/>
    </source>
</evidence>
<dbReference type="Gene3D" id="3.10.100.10">
    <property type="entry name" value="Mannose-Binding Protein A, subunit A"/>
    <property type="match status" value="1"/>
</dbReference>
<dbReference type="InterPro" id="IPR001304">
    <property type="entry name" value="C-type_lectin-like"/>
</dbReference>
<feature type="chain" id="PRO_5001728294" evidence="3">
    <location>
        <begin position="21"/>
        <end position="173"/>
    </location>
</feature>
<dbReference type="InterPro" id="IPR016187">
    <property type="entry name" value="CTDL_fold"/>
</dbReference>
<dbReference type="PANTHER" id="PTHR46746:SF9">
    <property type="entry name" value="CD209 ANTIGEN-LIKE PROTEIN C-LIKE"/>
    <property type="match status" value="1"/>
</dbReference>
<dbReference type="PANTHER" id="PTHR46746">
    <property type="entry name" value="KILLER CELL LECTIN-LIKE RECEPTOR SUBFAMILY F MEMBER 2"/>
    <property type="match status" value="1"/>
</dbReference>
<evidence type="ECO:0000256" key="2">
    <source>
        <dbReference type="ARBA" id="ARBA00023157"/>
    </source>
</evidence>
<accession>A0A077Z0K5</accession>
<dbReference type="SUPFAM" id="SSF56436">
    <property type="entry name" value="C-type lectin-like"/>
    <property type="match status" value="1"/>
</dbReference>
<evidence type="ECO:0000313" key="6">
    <source>
        <dbReference type="Proteomes" id="UP000030665"/>
    </source>
</evidence>
<keyword evidence="6" id="KW-1185">Reference proteome</keyword>
<dbReference type="GO" id="GO:0030246">
    <property type="term" value="F:carbohydrate binding"/>
    <property type="evidence" value="ECO:0007669"/>
    <property type="project" value="UniProtKB-KW"/>
</dbReference>